<dbReference type="STRING" id="888060.HMPREF9081_1313"/>
<keyword evidence="2" id="KW-1185">Reference proteome</keyword>
<dbReference type="HOGENOM" id="CLU_031189_0_0_9"/>
<evidence type="ECO:0000313" key="2">
    <source>
        <dbReference type="Proteomes" id="UP000004067"/>
    </source>
</evidence>
<accession>F5RM27</accession>
<name>F5RM27_9FIRM</name>
<dbReference type="InterPro" id="IPR025394">
    <property type="entry name" value="DUF4127"/>
</dbReference>
<evidence type="ECO:0008006" key="3">
    <source>
        <dbReference type="Google" id="ProtNLM"/>
    </source>
</evidence>
<dbReference type="Pfam" id="PF13552">
    <property type="entry name" value="DUF4127"/>
    <property type="match status" value="1"/>
</dbReference>
<gene>
    <name evidence="1" type="ORF">HMPREF9081_1313</name>
</gene>
<sequence>MIQTWREVYHMKQNIEIAALFLALSLLLFHLLFHPTYEGAWRTLPATAESGTQRRPILLVPLDSRPPCREFVINGGKIIGREIVTPPTEYMDYYSMAGDTKAMRRWLAQEAGSASAVILSVDQLLSGGLLAAREAHISNADIKSLADDLRALHRAHPNVPLHAFYILPRAIPQDGIEGWRERRALLAYARLLGRAGEGLPVDAEEMARLRTQFPDEYLQKYLAHFDESTALAAMLIGLTEEGVLTRLILGQDDGEEYSVGNLKKMELAALLTHKKIAPERAMIVHGADEIALCMLARLSVDELHARGGTPPRIALRYARGDMADMVFPFMAVSNDVTAREKIAMLGSSLAESEMHSDLTLFISAGDNTADTLGTRTPAATDINAMLTAGTNVALVDLSHHFHAEETLLPILIEKNVPVNALAAYAGWNTASNAIGTALAQGILYHCAMQEAAHPEEREGATAANLAFLTERIAEDEFYLKETIDRINNTLHFAGYQNTADLDLTRNWRWANDLLANDLNRRVKSYESAAAFRAPFRWDDMQLRVERSNITAYYPWPRTFEVRMEAQPTIAFSP</sequence>
<comment type="caution">
    <text evidence="1">The sequence shown here is derived from an EMBL/GenBank/DDBJ whole genome shotgun (WGS) entry which is preliminary data.</text>
</comment>
<organism evidence="1 2">
    <name type="scientific">Centipeda periodontii DSM 2778</name>
    <dbReference type="NCBI Taxonomy" id="888060"/>
    <lineage>
        <taxon>Bacteria</taxon>
        <taxon>Bacillati</taxon>
        <taxon>Bacillota</taxon>
        <taxon>Negativicutes</taxon>
        <taxon>Selenomonadales</taxon>
        <taxon>Selenomonadaceae</taxon>
        <taxon>Centipeda</taxon>
    </lineage>
</organism>
<dbReference type="AlphaFoldDB" id="F5RM27"/>
<proteinExistence type="predicted"/>
<evidence type="ECO:0000313" key="1">
    <source>
        <dbReference type="EMBL" id="EGK59718.1"/>
    </source>
</evidence>
<reference evidence="1 2" key="1">
    <citation type="submission" date="2011-04" db="EMBL/GenBank/DDBJ databases">
        <authorList>
            <person name="Muzny D."/>
            <person name="Qin X."/>
            <person name="Deng J."/>
            <person name="Jiang H."/>
            <person name="Liu Y."/>
            <person name="Qu J."/>
            <person name="Song X.-Z."/>
            <person name="Zhang L."/>
            <person name="Thornton R."/>
            <person name="Coyle M."/>
            <person name="Francisco L."/>
            <person name="Jackson L."/>
            <person name="Javaid M."/>
            <person name="Korchina V."/>
            <person name="Kovar C."/>
            <person name="Mata R."/>
            <person name="Mathew T."/>
            <person name="Ngo R."/>
            <person name="Nguyen L."/>
            <person name="Nguyen N."/>
            <person name="Okwuonu G."/>
            <person name="Ongeri F."/>
            <person name="Pham C."/>
            <person name="Simmons D."/>
            <person name="Wilczek-Boney K."/>
            <person name="Hale W."/>
            <person name="Jakkamsetti A."/>
            <person name="Pham P."/>
            <person name="Ruth R."/>
            <person name="San Lucas F."/>
            <person name="Warren J."/>
            <person name="Zhang J."/>
            <person name="Zhao Z."/>
            <person name="Zhou C."/>
            <person name="Zhu D."/>
            <person name="Lee S."/>
            <person name="Bess C."/>
            <person name="Blankenburg K."/>
            <person name="Forbes L."/>
            <person name="Fu Q."/>
            <person name="Gubbala S."/>
            <person name="Hirani K."/>
            <person name="Jayaseelan J.C."/>
            <person name="Lara F."/>
            <person name="Munidasa M."/>
            <person name="Palculict T."/>
            <person name="Patil S."/>
            <person name="Pu L.-L."/>
            <person name="Saada N."/>
            <person name="Tang L."/>
            <person name="Weissenberger G."/>
            <person name="Zhu Y."/>
            <person name="Hemphill L."/>
            <person name="Shang Y."/>
            <person name="Youmans B."/>
            <person name="Ayvaz T."/>
            <person name="Ross M."/>
            <person name="Santibanez J."/>
            <person name="Aqrawi P."/>
            <person name="Gross S."/>
            <person name="Joshi V."/>
            <person name="Fowler G."/>
            <person name="Nazareth L."/>
            <person name="Reid J."/>
            <person name="Worley K."/>
            <person name="Petrosino J."/>
            <person name="Highlander S."/>
            <person name="Gibbs R."/>
        </authorList>
    </citation>
    <scope>NUCLEOTIDE SEQUENCE [LARGE SCALE GENOMIC DNA]</scope>
    <source>
        <strain evidence="1 2">DSM 2778</strain>
    </source>
</reference>
<protein>
    <recommendedName>
        <fullName evidence="3">DUF4127 family protein</fullName>
    </recommendedName>
</protein>
<dbReference type="Proteomes" id="UP000004067">
    <property type="component" value="Unassembled WGS sequence"/>
</dbReference>
<dbReference type="eggNOG" id="ENOG502Z7Q0">
    <property type="taxonomic scope" value="Bacteria"/>
</dbReference>
<dbReference type="EMBL" id="AFHQ01000033">
    <property type="protein sequence ID" value="EGK59718.1"/>
    <property type="molecule type" value="Genomic_DNA"/>
</dbReference>